<feature type="transmembrane region" description="Helical" evidence="8">
    <location>
        <begin position="287"/>
        <end position="310"/>
    </location>
</feature>
<dbReference type="AlphaFoldDB" id="F2JXB1"/>
<proteinExistence type="inferred from homology"/>
<dbReference type="eggNOG" id="COG0679">
    <property type="taxonomic scope" value="Bacteria"/>
</dbReference>
<feature type="transmembrane region" description="Helical" evidence="8">
    <location>
        <begin position="132"/>
        <end position="153"/>
    </location>
</feature>
<sequence>MSDFLSTIAFSFSITAPIFLIMILGIVLFRLRVINDNFNDVSSKLVFNITLPALLFINISKTPISAATNYSLVLYGIVATVVCYLFLEVISSYIVPKKEDRGVFIQGAFRSNMGIIGLAYCLNAYGEEVFSVASIYLGGVTILYNILSVICLNRSLSANKSLKKTVLAIFKNPLIIAIVTALVFSKLNLHLPNTIYKVGNYFAQMTLPLALLCAGATLNFGEMKRGIRIAAYASIGKLILVPFFITLGAILLGFRGMELGAICLLSSAPAASASYIMVRAVGGNAPLAANIIAITTLASIFSTSVGITILKTLSLI</sequence>
<evidence type="ECO:0000256" key="7">
    <source>
        <dbReference type="ARBA" id="ARBA00023136"/>
    </source>
</evidence>
<comment type="similarity">
    <text evidence="2">Belongs to the auxin efflux carrier (TC 2.A.69) family.</text>
</comment>
<feature type="transmembrane region" description="Helical" evidence="8">
    <location>
        <begin position="165"/>
        <end position="189"/>
    </location>
</feature>
<feature type="transmembrane region" description="Helical" evidence="8">
    <location>
        <begin position="232"/>
        <end position="253"/>
    </location>
</feature>
<dbReference type="InterPro" id="IPR004776">
    <property type="entry name" value="Mem_transp_PIN-like"/>
</dbReference>
<evidence type="ECO:0000313" key="9">
    <source>
        <dbReference type="EMBL" id="ADZ90717.1"/>
    </source>
</evidence>
<dbReference type="GO" id="GO:0055085">
    <property type="term" value="P:transmembrane transport"/>
    <property type="evidence" value="ECO:0007669"/>
    <property type="project" value="InterPro"/>
</dbReference>
<dbReference type="Pfam" id="PF03547">
    <property type="entry name" value="Mem_trans"/>
    <property type="match status" value="1"/>
</dbReference>
<reference evidence="9 10" key="1">
    <citation type="journal article" date="2012" name="Stand. Genomic Sci.">
        <title>Complete genome sequence of the melanogenic marine bacterium Marinomonas mediterranea type strain (MMB-1(T)).</title>
        <authorList>
            <person name="Lucas-Elio P."/>
            <person name="Goodwin L."/>
            <person name="Woyke T."/>
            <person name="Pitluck S."/>
            <person name="Nolan M."/>
            <person name="Kyrpides N.C."/>
            <person name="Detter J.C."/>
            <person name="Copeland A."/>
            <person name="Teshima H."/>
            <person name="Bruce D."/>
            <person name="Detter C."/>
            <person name="Tapia R."/>
            <person name="Han S."/>
            <person name="Land M.L."/>
            <person name="Ivanova N."/>
            <person name="Mikhailova N."/>
            <person name="Johnston A.W."/>
            <person name="Sanchez-Amat A."/>
        </authorList>
    </citation>
    <scope>NUCLEOTIDE SEQUENCE [LARGE SCALE GENOMIC DNA]</scope>
    <source>
        <strain evidence="10">ATCC 700492 / JCM 21426 / NBRC 103028 / MMB-1</strain>
    </source>
</reference>
<evidence type="ECO:0000256" key="5">
    <source>
        <dbReference type="ARBA" id="ARBA00022692"/>
    </source>
</evidence>
<feature type="transmembrane region" description="Helical" evidence="8">
    <location>
        <begin position="201"/>
        <end position="220"/>
    </location>
</feature>
<accession>F2JXB1</accession>
<evidence type="ECO:0000256" key="8">
    <source>
        <dbReference type="SAM" id="Phobius"/>
    </source>
</evidence>
<dbReference type="STRING" id="717774.Marme_1450"/>
<keyword evidence="4" id="KW-1003">Cell membrane</keyword>
<gene>
    <name evidence="9" type="ordered locus">Marme_1450</name>
</gene>
<organism evidence="9 10">
    <name type="scientific">Marinomonas mediterranea (strain ATCC 700492 / JCM 21426 / NBRC 103028 / MMB-1)</name>
    <dbReference type="NCBI Taxonomy" id="717774"/>
    <lineage>
        <taxon>Bacteria</taxon>
        <taxon>Pseudomonadati</taxon>
        <taxon>Pseudomonadota</taxon>
        <taxon>Gammaproteobacteria</taxon>
        <taxon>Oceanospirillales</taxon>
        <taxon>Oceanospirillaceae</taxon>
        <taxon>Marinomonas</taxon>
    </lineage>
</organism>
<keyword evidence="3" id="KW-0813">Transport</keyword>
<dbReference type="OrthoDB" id="9786439at2"/>
<dbReference type="Proteomes" id="UP000001062">
    <property type="component" value="Chromosome"/>
</dbReference>
<comment type="subcellular location">
    <subcellularLocation>
        <location evidence="1">Cell membrane</location>
        <topology evidence="1">Multi-pass membrane protein</topology>
    </subcellularLocation>
</comment>
<dbReference type="HOGENOM" id="CLU_056175_3_0_6"/>
<keyword evidence="10" id="KW-1185">Reference proteome</keyword>
<feature type="transmembrane region" description="Helical" evidence="8">
    <location>
        <begin position="72"/>
        <end position="95"/>
    </location>
</feature>
<dbReference type="Gene3D" id="1.20.1530.20">
    <property type="match status" value="1"/>
</dbReference>
<dbReference type="PANTHER" id="PTHR36838">
    <property type="entry name" value="AUXIN EFFLUX CARRIER FAMILY PROTEIN"/>
    <property type="match status" value="1"/>
</dbReference>
<dbReference type="EMBL" id="CP002583">
    <property type="protein sequence ID" value="ADZ90717.1"/>
    <property type="molecule type" value="Genomic_DNA"/>
</dbReference>
<feature type="transmembrane region" description="Helical" evidence="8">
    <location>
        <begin position="107"/>
        <end position="126"/>
    </location>
</feature>
<feature type="transmembrane region" description="Helical" evidence="8">
    <location>
        <begin position="259"/>
        <end position="278"/>
    </location>
</feature>
<dbReference type="GO" id="GO:0005886">
    <property type="term" value="C:plasma membrane"/>
    <property type="evidence" value="ECO:0007669"/>
    <property type="project" value="UniProtKB-SubCell"/>
</dbReference>
<evidence type="ECO:0000256" key="3">
    <source>
        <dbReference type="ARBA" id="ARBA00022448"/>
    </source>
</evidence>
<keyword evidence="7 8" id="KW-0472">Membrane</keyword>
<keyword evidence="6 8" id="KW-1133">Transmembrane helix</keyword>
<keyword evidence="5 8" id="KW-0812">Transmembrane</keyword>
<dbReference type="RefSeq" id="WP_013660622.1">
    <property type="nucleotide sequence ID" value="NC_015276.1"/>
</dbReference>
<evidence type="ECO:0000256" key="6">
    <source>
        <dbReference type="ARBA" id="ARBA00022989"/>
    </source>
</evidence>
<dbReference type="InterPro" id="IPR038770">
    <property type="entry name" value="Na+/solute_symporter_sf"/>
</dbReference>
<dbReference type="KEGG" id="mme:Marme_1450"/>
<dbReference type="PANTHER" id="PTHR36838:SF4">
    <property type="entry name" value="AUXIN EFFLUX CARRIER FAMILY PROTEIN"/>
    <property type="match status" value="1"/>
</dbReference>
<feature type="transmembrane region" description="Helical" evidence="8">
    <location>
        <begin position="41"/>
        <end position="60"/>
    </location>
</feature>
<evidence type="ECO:0000256" key="4">
    <source>
        <dbReference type="ARBA" id="ARBA00022475"/>
    </source>
</evidence>
<evidence type="ECO:0000256" key="1">
    <source>
        <dbReference type="ARBA" id="ARBA00004651"/>
    </source>
</evidence>
<feature type="transmembrane region" description="Helical" evidence="8">
    <location>
        <begin position="6"/>
        <end position="29"/>
    </location>
</feature>
<dbReference type="PATRIC" id="fig|717774.3.peg.1503"/>
<name>F2JXB1_MARM1</name>
<protein>
    <submittedName>
        <fullName evidence="9">Auxin Efflux Carrier</fullName>
    </submittedName>
</protein>
<evidence type="ECO:0000256" key="2">
    <source>
        <dbReference type="ARBA" id="ARBA00010145"/>
    </source>
</evidence>
<evidence type="ECO:0000313" key="10">
    <source>
        <dbReference type="Proteomes" id="UP000001062"/>
    </source>
</evidence>